<keyword evidence="5 7" id="KW-1133">Transmembrane helix</keyword>
<comment type="caution">
    <text evidence="9">The sequence shown here is derived from an EMBL/GenBank/DDBJ whole genome shotgun (WGS) entry which is preliminary data.</text>
</comment>
<dbReference type="RefSeq" id="WP_326070902.1">
    <property type="nucleotide sequence ID" value="NZ_JARLKY010000011.1"/>
</dbReference>
<dbReference type="CDD" id="cd17324">
    <property type="entry name" value="MFS_NepI_like"/>
    <property type="match status" value="1"/>
</dbReference>
<comment type="subcellular location">
    <subcellularLocation>
        <location evidence="1">Cell membrane</location>
        <topology evidence="1">Multi-pass membrane protein</topology>
    </subcellularLocation>
</comment>
<name>A0ABU6FX92_9BACL</name>
<feature type="transmembrane region" description="Helical" evidence="7">
    <location>
        <begin position="167"/>
        <end position="187"/>
    </location>
</feature>
<protein>
    <submittedName>
        <fullName evidence="9">MFS transporter</fullName>
    </submittedName>
</protein>
<feature type="domain" description="Major facilitator superfamily (MFS) profile" evidence="8">
    <location>
        <begin position="13"/>
        <end position="390"/>
    </location>
</feature>
<dbReference type="InterPro" id="IPR020846">
    <property type="entry name" value="MFS_dom"/>
</dbReference>
<keyword evidence="10" id="KW-1185">Reference proteome</keyword>
<dbReference type="InterPro" id="IPR050189">
    <property type="entry name" value="MFS_Efflux_Transporters"/>
</dbReference>
<keyword evidence="3" id="KW-1003">Cell membrane</keyword>
<evidence type="ECO:0000256" key="2">
    <source>
        <dbReference type="ARBA" id="ARBA00022448"/>
    </source>
</evidence>
<feature type="transmembrane region" description="Helical" evidence="7">
    <location>
        <begin position="108"/>
        <end position="129"/>
    </location>
</feature>
<evidence type="ECO:0000259" key="8">
    <source>
        <dbReference type="PROSITE" id="PS50850"/>
    </source>
</evidence>
<dbReference type="Proteomes" id="UP001338137">
    <property type="component" value="Unassembled WGS sequence"/>
</dbReference>
<sequence length="396" mass="42830">MSLIRSTRKPINPIFFIALGLFGVYTIEFGVVGILPSIIERYHVSTSQAGMLVGVFALVIALFGPFMVLFLSKFNRKPVMIIALFIFAGASLLSAYAPNFYMLMALRIVPALFHPVYFSLAFVAAASLYPKEKAMQASAKAFVGTSMGMVLGVPITSYLAGQFSFEAAFIFCTVVNTAAGIGIAIMLPQSPKAEKLSYRKQLGILRKVPLWINIAASTFIFAAMFSVYSYSTEYLGQVLGMSGKVISIMLVVFGVGGVAGNLLAGRLLAINMVKTTIFQPIALALSFLLLYLGESSFLPFFILMIVWGAAHTSGLIVTQIWLTSEAREAPEFATGLYISFINLGVSMGSVVGGWFISSTDMRGTIWSGILFIVLALACIVLKLVYVNRKALKAAHL</sequence>
<dbReference type="SUPFAM" id="SSF103473">
    <property type="entry name" value="MFS general substrate transporter"/>
    <property type="match status" value="1"/>
</dbReference>
<keyword evidence="6 7" id="KW-0472">Membrane</keyword>
<dbReference type="PROSITE" id="PS50850">
    <property type="entry name" value="MFS"/>
    <property type="match status" value="1"/>
</dbReference>
<keyword evidence="2" id="KW-0813">Transport</keyword>
<feature type="transmembrane region" description="Helical" evidence="7">
    <location>
        <begin position="245"/>
        <end position="264"/>
    </location>
</feature>
<feature type="transmembrane region" description="Helical" evidence="7">
    <location>
        <begin position="208"/>
        <end position="230"/>
    </location>
</feature>
<evidence type="ECO:0000256" key="1">
    <source>
        <dbReference type="ARBA" id="ARBA00004651"/>
    </source>
</evidence>
<proteinExistence type="predicted"/>
<feature type="transmembrane region" description="Helical" evidence="7">
    <location>
        <begin position="141"/>
        <end position="161"/>
    </location>
</feature>
<dbReference type="Gene3D" id="1.20.1250.20">
    <property type="entry name" value="MFS general substrate transporter like domains"/>
    <property type="match status" value="1"/>
</dbReference>
<dbReference type="InterPro" id="IPR036259">
    <property type="entry name" value="MFS_trans_sf"/>
</dbReference>
<dbReference type="PANTHER" id="PTHR43124">
    <property type="entry name" value="PURINE EFFLUX PUMP PBUE"/>
    <property type="match status" value="1"/>
</dbReference>
<evidence type="ECO:0000256" key="7">
    <source>
        <dbReference type="SAM" id="Phobius"/>
    </source>
</evidence>
<feature type="transmembrane region" description="Helical" evidence="7">
    <location>
        <begin position="78"/>
        <end position="96"/>
    </location>
</feature>
<evidence type="ECO:0000256" key="4">
    <source>
        <dbReference type="ARBA" id="ARBA00022692"/>
    </source>
</evidence>
<feature type="transmembrane region" description="Helical" evidence="7">
    <location>
        <begin position="363"/>
        <end position="385"/>
    </location>
</feature>
<keyword evidence="4 7" id="KW-0812">Transmembrane</keyword>
<feature type="transmembrane region" description="Helical" evidence="7">
    <location>
        <begin position="12"/>
        <end position="39"/>
    </location>
</feature>
<feature type="transmembrane region" description="Helical" evidence="7">
    <location>
        <begin position="334"/>
        <end position="357"/>
    </location>
</feature>
<evidence type="ECO:0000256" key="6">
    <source>
        <dbReference type="ARBA" id="ARBA00023136"/>
    </source>
</evidence>
<dbReference type="InterPro" id="IPR011701">
    <property type="entry name" value="MFS"/>
</dbReference>
<feature type="transmembrane region" description="Helical" evidence="7">
    <location>
        <begin position="276"/>
        <end position="293"/>
    </location>
</feature>
<feature type="transmembrane region" description="Helical" evidence="7">
    <location>
        <begin position="299"/>
        <end position="322"/>
    </location>
</feature>
<organism evidence="9 10">
    <name type="scientific">Paenibacillus alba</name>
    <dbReference type="NCBI Taxonomy" id="1197127"/>
    <lineage>
        <taxon>Bacteria</taxon>
        <taxon>Bacillati</taxon>
        <taxon>Bacillota</taxon>
        <taxon>Bacilli</taxon>
        <taxon>Bacillales</taxon>
        <taxon>Paenibacillaceae</taxon>
        <taxon>Paenibacillus</taxon>
    </lineage>
</organism>
<dbReference type="Pfam" id="PF07690">
    <property type="entry name" value="MFS_1"/>
    <property type="match status" value="1"/>
</dbReference>
<gene>
    <name evidence="9" type="ORF">P4I72_05115</name>
</gene>
<evidence type="ECO:0000256" key="5">
    <source>
        <dbReference type="ARBA" id="ARBA00022989"/>
    </source>
</evidence>
<evidence type="ECO:0000256" key="3">
    <source>
        <dbReference type="ARBA" id="ARBA00022475"/>
    </source>
</evidence>
<dbReference type="PANTHER" id="PTHR43124:SF3">
    <property type="entry name" value="CHLORAMPHENICOL EFFLUX PUMP RV0191"/>
    <property type="match status" value="1"/>
</dbReference>
<dbReference type="EMBL" id="JARLKY010000011">
    <property type="protein sequence ID" value="MEC0226492.1"/>
    <property type="molecule type" value="Genomic_DNA"/>
</dbReference>
<feature type="transmembrane region" description="Helical" evidence="7">
    <location>
        <begin position="51"/>
        <end position="71"/>
    </location>
</feature>
<reference evidence="9 10" key="1">
    <citation type="submission" date="2023-03" db="EMBL/GenBank/DDBJ databases">
        <title>Bacillus Genome Sequencing.</title>
        <authorList>
            <person name="Dunlap C."/>
        </authorList>
    </citation>
    <scope>NUCLEOTIDE SEQUENCE [LARGE SCALE GENOMIC DNA]</scope>
    <source>
        <strain evidence="9 10">BD-533</strain>
    </source>
</reference>
<evidence type="ECO:0000313" key="9">
    <source>
        <dbReference type="EMBL" id="MEC0226492.1"/>
    </source>
</evidence>
<evidence type="ECO:0000313" key="10">
    <source>
        <dbReference type="Proteomes" id="UP001338137"/>
    </source>
</evidence>
<accession>A0ABU6FX92</accession>